<proteinExistence type="predicted"/>
<organism evidence="1 2">
    <name type="scientific">Melastoma candidum</name>
    <dbReference type="NCBI Taxonomy" id="119954"/>
    <lineage>
        <taxon>Eukaryota</taxon>
        <taxon>Viridiplantae</taxon>
        <taxon>Streptophyta</taxon>
        <taxon>Embryophyta</taxon>
        <taxon>Tracheophyta</taxon>
        <taxon>Spermatophyta</taxon>
        <taxon>Magnoliopsida</taxon>
        <taxon>eudicotyledons</taxon>
        <taxon>Gunneridae</taxon>
        <taxon>Pentapetalae</taxon>
        <taxon>rosids</taxon>
        <taxon>malvids</taxon>
        <taxon>Myrtales</taxon>
        <taxon>Melastomataceae</taxon>
        <taxon>Melastomatoideae</taxon>
        <taxon>Melastomateae</taxon>
        <taxon>Melastoma</taxon>
    </lineage>
</organism>
<gene>
    <name evidence="1" type="ORF">MLD38_023974</name>
</gene>
<name>A0ACB9NR81_9MYRT</name>
<comment type="caution">
    <text evidence="1">The sequence shown here is derived from an EMBL/GenBank/DDBJ whole genome shotgun (WGS) entry which is preliminary data.</text>
</comment>
<evidence type="ECO:0000313" key="1">
    <source>
        <dbReference type="EMBL" id="KAI4338978.1"/>
    </source>
</evidence>
<protein>
    <submittedName>
        <fullName evidence="1">Uncharacterized protein</fullName>
    </submittedName>
</protein>
<dbReference type="Proteomes" id="UP001057402">
    <property type="component" value="Chromosome 7"/>
</dbReference>
<evidence type="ECO:0000313" key="2">
    <source>
        <dbReference type="Proteomes" id="UP001057402"/>
    </source>
</evidence>
<reference evidence="2" key="1">
    <citation type="journal article" date="2023" name="Front. Plant Sci.">
        <title>Chromosomal-level genome assembly of Melastoma candidum provides insights into trichome evolution.</title>
        <authorList>
            <person name="Zhong Y."/>
            <person name="Wu W."/>
            <person name="Sun C."/>
            <person name="Zou P."/>
            <person name="Liu Y."/>
            <person name="Dai S."/>
            <person name="Zhou R."/>
        </authorList>
    </citation>
    <scope>NUCLEOTIDE SEQUENCE [LARGE SCALE GENOMIC DNA]</scope>
</reference>
<dbReference type="EMBL" id="CM042886">
    <property type="protein sequence ID" value="KAI4338978.1"/>
    <property type="molecule type" value="Genomic_DNA"/>
</dbReference>
<accession>A0ACB9NR81</accession>
<keyword evidence="2" id="KW-1185">Reference proteome</keyword>
<sequence length="306" mass="34780">MPVAEFTRSRQTSMETDSMKELMQDILRKVEGMGSQVIGLSERLDEMERRGRGKQREVSVEGNSDARRSYYSPRHDDRTMRQGKIDFPSFDGHNVQEWIFKCERYFELDETPADMRVSVASIHLNGPAIEWHYAFIRNRELKGPISWAEYSGGMLLRFGSNELARPIVMLKELKEGRSYSDYVDEFVSLVTRVELSHEDQVAMFIAGLRRDNRKLMLAFNPRTLQHAIALGKTLSSEDEVRGREGFTRMNKGEQWSGVNRGFPAPPVNRNVGRWAAGGRPNEFMNRGSGTGGVSINVLTGSCTQSC</sequence>